<protein>
    <submittedName>
        <fullName evidence="2">Uncharacterized protein</fullName>
    </submittedName>
</protein>
<comment type="caution">
    <text evidence="2">The sequence shown here is derived from an EMBL/GenBank/DDBJ whole genome shotgun (WGS) entry which is preliminary data.</text>
</comment>
<proteinExistence type="predicted"/>
<evidence type="ECO:0000313" key="2">
    <source>
        <dbReference type="EMBL" id="PZQ49128.1"/>
    </source>
</evidence>
<dbReference type="AlphaFoldDB" id="A0A2W5N986"/>
<evidence type="ECO:0000313" key="3">
    <source>
        <dbReference type="Proteomes" id="UP000249417"/>
    </source>
</evidence>
<keyword evidence="1" id="KW-0732">Signal</keyword>
<evidence type="ECO:0000256" key="1">
    <source>
        <dbReference type="SAM" id="SignalP"/>
    </source>
</evidence>
<accession>A0A2W5N986</accession>
<feature type="chain" id="PRO_5015948911" evidence="1">
    <location>
        <begin position="34"/>
        <end position="448"/>
    </location>
</feature>
<name>A0A2W5N986_9BACT</name>
<dbReference type="Proteomes" id="UP000249417">
    <property type="component" value="Unassembled WGS sequence"/>
</dbReference>
<sequence length="448" mass="49585">MKNTATASILKKTALALALVAFLIGGGANSAKAQFCCGEVSACDGNCTTISQQQTEGTIQHVHDEFTNHREWLIKTFFEQNILPALMLMTEQLTTTAMQQVMIIGSFLDAKHQLETQRLFQELMARAHKDYHPSEGMCTFGTITRSLAASDRNTDLSAMAFSNRVIQRELLSGDTLAGGSQAADTLSRINQYREIYCSTSDNGNGLQPLCPAGSVDSTRINNDISYTNLVDEPLTLKLDLTAEGDPDHDANLHAQTISANEEDLFALASNLYAHRVAPSVALKFLTNQAGEPTDLARNYMAIRAIAAKRSVASNSFAAIASMKSQGEKEVEPYLYAIMKEMGVQSDVEIEKLLGDRPSYFAQMEILTKKLYQNPNFYTELYDKPANVERKTVAMQAIELMQRRDMYRSVLRSEATLSVMLETALMEQQDALSNEIRQLNEDGELVTLE</sequence>
<gene>
    <name evidence="2" type="ORF">DI551_00310</name>
</gene>
<organism evidence="2 3">
    <name type="scientific">Micavibrio aeruginosavorus</name>
    <dbReference type="NCBI Taxonomy" id="349221"/>
    <lineage>
        <taxon>Bacteria</taxon>
        <taxon>Pseudomonadati</taxon>
        <taxon>Bdellovibrionota</taxon>
        <taxon>Bdellovibrionia</taxon>
        <taxon>Bdellovibrionales</taxon>
        <taxon>Pseudobdellovibrionaceae</taxon>
        <taxon>Micavibrio</taxon>
    </lineage>
</organism>
<feature type="signal peptide" evidence="1">
    <location>
        <begin position="1"/>
        <end position="33"/>
    </location>
</feature>
<reference evidence="2 3" key="1">
    <citation type="submission" date="2017-08" db="EMBL/GenBank/DDBJ databases">
        <title>Infants hospitalized years apart are colonized by the same room-sourced microbial strains.</title>
        <authorList>
            <person name="Brooks B."/>
            <person name="Olm M.R."/>
            <person name="Firek B.A."/>
            <person name="Baker R."/>
            <person name="Thomas B.C."/>
            <person name="Morowitz M.J."/>
            <person name="Banfield J.F."/>
        </authorList>
    </citation>
    <scope>NUCLEOTIDE SEQUENCE [LARGE SCALE GENOMIC DNA]</scope>
    <source>
        <strain evidence="2">S2_005_002_R2_29</strain>
    </source>
</reference>
<dbReference type="EMBL" id="QFQB01000001">
    <property type="protein sequence ID" value="PZQ49128.1"/>
    <property type="molecule type" value="Genomic_DNA"/>
</dbReference>